<name>A0AAN7EA32_QUERU</name>
<dbReference type="EMBL" id="JAXUIC010000010">
    <property type="protein sequence ID" value="KAK4566669.1"/>
    <property type="molecule type" value="Genomic_DNA"/>
</dbReference>
<protein>
    <submittedName>
        <fullName evidence="2">Uncharacterized protein</fullName>
    </submittedName>
</protein>
<dbReference type="Pfam" id="PF03140">
    <property type="entry name" value="DUF247"/>
    <property type="match status" value="2"/>
</dbReference>
<keyword evidence="1" id="KW-1133">Transmembrane helix</keyword>
<sequence>MEESASMEIQPATALINNEDQNTQKEANIPGGNESKNNELVIEIRKMTERPEIQSSKQCCIYKVQHQLRNWNEKAYTPQEYKERFFRSFVKRSNIKLEHLVRIIREMEENIRGCYAETIDLDSDRFVKMILVDACFILELLEMNHLIVEPRAVAVMFDLLLLENQLPFFVIEKLHQLAFPSPSSFSNYDALLKLSIKYIRPSYDFQFRDDLPDVEIYHFTDLLRTVQLPPPKNQPERRCVCQHICLMSKVLGVLKIPALELNDWTEVLIRNIMALEQTCYIEYAYFTDYFLLMDSLIDTTKDVDLLCDKKNLVNCLGDNDAAKSMINDLNKGIISVTKRDDYVDLCNKLNRLLHQYFSTPWRAASTVAAIILLVLTFIQTVCSIIQVT</sequence>
<proteinExistence type="predicted"/>
<evidence type="ECO:0000313" key="3">
    <source>
        <dbReference type="Proteomes" id="UP001324115"/>
    </source>
</evidence>
<keyword evidence="1" id="KW-0812">Transmembrane</keyword>
<feature type="transmembrane region" description="Helical" evidence="1">
    <location>
        <begin position="361"/>
        <end position="385"/>
    </location>
</feature>
<gene>
    <name evidence="2" type="ORF">RGQ29_002794</name>
</gene>
<dbReference type="AlphaFoldDB" id="A0AAN7EA32"/>
<accession>A0AAN7EA32</accession>
<dbReference type="InterPro" id="IPR004158">
    <property type="entry name" value="DUF247_pln"/>
</dbReference>
<keyword evidence="3" id="KW-1185">Reference proteome</keyword>
<evidence type="ECO:0000256" key="1">
    <source>
        <dbReference type="SAM" id="Phobius"/>
    </source>
</evidence>
<keyword evidence="1" id="KW-0472">Membrane</keyword>
<evidence type="ECO:0000313" key="2">
    <source>
        <dbReference type="EMBL" id="KAK4566669.1"/>
    </source>
</evidence>
<reference evidence="2 3" key="1">
    <citation type="journal article" date="2023" name="G3 (Bethesda)">
        <title>A haplotype-resolved chromosome-scale genome for Quercus rubra L. provides insights into the genetics of adaptive traits for red oak species.</title>
        <authorList>
            <person name="Kapoor B."/>
            <person name="Jenkins J."/>
            <person name="Schmutz J."/>
            <person name="Zhebentyayeva T."/>
            <person name="Kuelheim C."/>
            <person name="Coggeshall M."/>
            <person name="Heim C."/>
            <person name="Lasky J.R."/>
            <person name="Leites L."/>
            <person name="Islam-Faridi N."/>
            <person name="Romero-Severson J."/>
            <person name="DeLeo V.L."/>
            <person name="Lucas S.M."/>
            <person name="Lazic D."/>
            <person name="Gailing O."/>
            <person name="Carlson J."/>
            <person name="Staton M."/>
        </authorList>
    </citation>
    <scope>NUCLEOTIDE SEQUENCE [LARGE SCALE GENOMIC DNA]</scope>
    <source>
        <strain evidence="2">Pseudo-F2</strain>
    </source>
</reference>
<dbReference type="PANTHER" id="PTHR31170:SF9">
    <property type="entry name" value="PROTEIN, PUTATIVE (DUF247)-RELATED"/>
    <property type="match status" value="1"/>
</dbReference>
<dbReference type="Proteomes" id="UP001324115">
    <property type="component" value="Unassembled WGS sequence"/>
</dbReference>
<comment type="caution">
    <text evidence="2">The sequence shown here is derived from an EMBL/GenBank/DDBJ whole genome shotgun (WGS) entry which is preliminary data.</text>
</comment>
<organism evidence="2 3">
    <name type="scientific">Quercus rubra</name>
    <name type="common">Northern red oak</name>
    <name type="synonym">Quercus borealis</name>
    <dbReference type="NCBI Taxonomy" id="3512"/>
    <lineage>
        <taxon>Eukaryota</taxon>
        <taxon>Viridiplantae</taxon>
        <taxon>Streptophyta</taxon>
        <taxon>Embryophyta</taxon>
        <taxon>Tracheophyta</taxon>
        <taxon>Spermatophyta</taxon>
        <taxon>Magnoliopsida</taxon>
        <taxon>eudicotyledons</taxon>
        <taxon>Gunneridae</taxon>
        <taxon>Pentapetalae</taxon>
        <taxon>rosids</taxon>
        <taxon>fabids</taxon>
        <taxon>Fagales</taxon>
        <taxon>Fagaceae</taxon>
        <taxon>Quercus</taxon>
    </lineage>
</organism>
<dbReference type="PANTHER" id="PTHR31170">
    <property type="entry name" value="BNAC04G53230D PROTEIN"/>
    <property type="match status" value="1"/>
</dbReference>